<dbReference type="EMBL" id="JACIJP010000001">
    <property type="protein sequence ID" value="MBB6123405.1"/>
    <property type="molecule type" value="Genomic_DNA"/>
</dbReference>
<accession>A0A841J496</accession>
<dbReference type="GO" id="GO:0005737">
    <property type="term" value="C:cytoplasm"/>
    <property type="evidence" value="ECO:0007669"/>
    <property type="project" value="TreeGrafter"/>
</dbReference>
<dbReference type="SUPFAM" id="SSF51905">
    <property type="entry name" value="FAD/NAD(P)-binding domain"/>
    <property type="match status" value="1"/>
</dbReference>
<feature type="domain" description="FAD dependent oxidoreductase" evidence="2">
    <location>
        <begin position="6"/>
        <end position="344"/>
    </location>
</feature>
<dbReference type="AlphaFoldDB" id="A0A841J496"/>
<evidence type="ECO:0000313" key="3">
    <source>
        <dbReference type="EMBL" id="MBB6123405.1"/>
    </source>
</evidence>
<dbReference type="PANTHER" id="PTHR13847">
    <property type="entry name" value="SARCOSINE DEHYDROGENASE-RELATED"/>
    <property type="match status" value="1"/>
</dbReference>
<dbReference type="GO" id="GO:0016491">
    <property type="term" value="F:oxidoreductase activity"/>
    <property type="evidence" value="ECO:0007669"/>
    <property type="project" value="UniProtKB-KW"/>
</dbReference>
<reference evidence="3 4" key="1">
    <citation type="submission" date="2020-08" db="EMBL/GenBank/DDBJ databases">
        <title>Genomic Encyclopedia of Type Strains, Phase IV (KMG-IV): sequencing the most valuable type-strain genomes for metagenomic binning, comparative biology and taxonomic classification.</title>
        <authorList>
            <person name="Goeker M."/>
        </authorList>
    </citation>
    <scope>NUCLEOTIDE SEQUENCE [LARGE SCALE GENOMIC DNA]</scope>
    <source>
        <strain evidence="3 4">DSM 102255</strain>
    </source>
</reference>
<keyword evidence="4" id="KW-1185">Reference proteome</keyword>
<sequence>MTAHFDLIVIGGGIMGCASAIRAAQHGMRVAMIERASIGGGASGVNAGTLSLQIKRVKLMPYALAGHRIWEEAGEQVGFAKTGGLTLAFTDVEAEQLRERMTAKREAGAPIHFLSQAEVREKAPNLCERVKLASWCAEDGYANSSLTGTYYRAALREAGVTIIEGADAPLLARAKGGFQARIADEEVHGTRILLACGAGLEPAMAMFGVHIPVRVRVNSVSVTERAPRLVDPVIGHVTGLLTLKQKGNGTVLIGGGWQGRIDERTGASEVDPETIIPNLQLAQFVLPALARLRVVRCWTGFEVNVADFYPLAGPLPGVEGAYVLGCVRGGYTIGPYIGRLMGDLIAGREPEMPLFDPARLLAAAVQ</sequence>
<dbReference type="PRINTS" id="PR00411">
    <property type="entry name" value="PNDRDTASEI"/>
</dbReference>
<dbReference type="Gene3D" id="3.50.50.60">
    <property type="entry name" value="FAD/NAD(P)-binding domain"/>
    <property type="match status" value="1"/>
</dbReference>
<proteinExistence type="predicted"/>
<dbReference type="InterPro" id="IPR036188">
    <property type="entry name" value="FAD/NAD-bd_sf"/>
</dbReference>
<evidence type="ECO:0000313" key="4">
    <source>
        <dbReference type="Proteomes" id="UP000552700"/>
    </source>
</evidence>
<gene>
    <name evidence="3" type="ORF">FHS92_001112</name>
</gene>
<dbReference type="Pfam" id="PF01266">
    <property type="entry name" value="DAO"/>
    <property type="match status" value="1"/>
</dbReference>
<dbReference type="Proteomes" id="UP000552700">
    <property type="component" value="Unassembled WGS sequence"/>
</dbReference>
<dbReference type="PANTHER" id="PTHR13847:SF287">
    <property type="entry name" value="FAD-DEPENDENT OXIDOREDUCTASE DOMAIN-CONTAINING PROTEIN 1"/>
    <property type="match status" value="1"/>
</dbReference>
<comment type="caution">
    <text evidence="3">The sequence shown here is derived from an EMBL/GenBank/DDBJ whole genome shotgun (WGS) entry which is preliminary data.</text>
</comment>
<evidence type="ECO:0000259" key="2">
    <source>
        <dbReference type="Pfam" id="PF01266"/>
    </source>
</evidence>
<dbReference type="Gene3D" id="3.30.9.10">
    <property type="entry name" value="D-Amino Acid Oxidase, subunit A, domain 2"/>
    <property type="match status" value="1"/>
</dbReference>
<dbReference type="InterPro" id="IPR006076">
    <property type="entry name" value="FAD-dep_OxRdtase"/>
</dbReference>
<protein>
    <submittedName>
        <fullName evidence="3">Glycine/D-amino acid oxidase-like deaminating enzyme</fullName>
    </submittedName>
</protein>
<name>A0A841J496_9SPHN</name>
<evidence type="ECO:0000256" key="1">
    <source>
        <dbReference type="ARBA" id="ARBA00023002"/>
    </source>
</evidence>
<organism evidence="3 4">
    <name type="scientific">Sphingobium subterraneum</name>
    <dbReference type="NCBI Taxonomy" id="627688"/>
    <lineage>
        <taxon>Bacteria</taxon>
        <taxon>Pseudomonadati</taxon>
        <taxon>Pseudomonadota</taxon>
        <taxon>Alphaproteobacteria</taxon>
        <taxon>Sphingomonadales</taxon>
        <taxon>Sphingomonadaceae</taxon>
        <taxon>Sphingobium</taxon>
    </lineage>
</organism>
<keyword evidence="1" id="KW-0560">Oxidoreductase</keyword>
<dbReference type="RefSeq" id="WP_184078290.1">
    <property type="nucleotide sequence ID" value="NZ_JACIJP010000001.1"/>
</dbReference>